<gene>
    <name evidence="1" type="ORF">ERS852425_00470</name>
</gene>
<dbReference type="InterPro" id="IPR029044">
    <property type="entry name" value="Nucleotide-diphossugar_trans"/>
</dbReference>
<proteinExistence type="predicted"/>
<dbReference type="SUPFAM" id="SSF53448">
    <property type="entry name" value="Nucleotide-diphospho-sugar transferases"/>
    <property type="match status" value="1"/>
</dbReference>
<dbReference type="Gene3D" id="3.90.550.20">
    <property type="match status" value="1"/>
</dbReference>
<evidence type="ECO:0000313" key="2">
    <source>
        <dbReference type="Proteomes" id="UP000095598"/>
    </source>
</evidence>
<accession>A0A173RFP7</accession>
<dbReference type="EMBL" id="CYXT01000002">
    <property type="protein sequence ID" value="CUM76546.1"/>
    <property type="molecule type" value="Genomic_DNA"/>
</dbReference>
<evidence type="ECO:0000313" key="1">
    <source>
        <dbReference type="EMBL" id="CUM76546.1"/>
    </source>
</evidence>
<sequence>MRRFFQRAYHFLERIKNESRNFPKNLKHFGFRTAKAIFIDGLFPPGKSEKYIAEIERFIDNAMGDFVRSYKINDNWKNESEKYPKSEKVPVWVCWWQGEESMPELVKMCFKRLKDTLPADITELHLITFDNYKDYVTFPVHIEQKFKEKKITMTTLSDILRFCLLSEYGGFWMDATVFFTGEFPKEFLKKSFYSQKMYDPVVCQREACKGRWCGFFMTGYAHNPIFEFGRDAFFEWWRKYDDIVDYVLIDYLILLGYKNFKQIRELIDDVPDNNLDIFEMYQVLDKPYTTELYERLTKRNIIHKLTYKINLKKETADGQETLYAHLLGEVYGNK</sequence>
<reference evidence="1 2" key="1">
    <citation type="submission" date="2015-09" db="EMBL/GenBank/DDBJ databases">
        <authorList>
            <consortium name="Pathogen Informatics"/>
        </authorList>
    </citation>
    <scope>NUCLEOTIDE SEQUENCE [LARGE SCALE GENOMIC DNA]</scope>
    <source>
        <strain evidence="1 2">2789STDY5608868</strain>
    </source>
</reference>
<organism evidence="1 2">
    <name type="scientific">Anaerostipes hadrus</name>
    <dbReference type="NCBI Taxonomy" id="649756"/>
    <lineage>
        <taxon>Bacteria</taxon>
        <taxon>Bacillati</taxon>
        <taxon>Bacillota</taxon>
        <taxon>Clostridia</taxon>
        <taxon>Lachnospirales</taxon>
        <taxon>Lachnospiraceae</taxon>
        <taxon>Anaerostipes</taxon>
    </lineage>
</organism>
<dbReference type="RefSeq" id="WP_055257787.1">
    <property type="nucleotide sequence ID" value="NZ_CYXT01000002.1"/>
</dbReference>
<dbReference type="Pfam" id="PF05704">
    <property type="entry name" value="Caps_synth"/>
    <property type="match status" value="1"/>
</dbReference>
<dbReference type="GO" id="GO:0016757">
    <property type="term" value="F:glycosyltransferase activity"/>
    <property type="evidence" value="ECO:0007669"/>
    <property type="project" value="InterPro"/>
</dbReference>
<dbReference type="AlphaFoldDB" id="A0A173RFP7"/>
<protein>
    <submittedName>
        <fullName evidence="1">Capsular polysaccharide synthesis protein</fullName>
    </submittedName>
</protein>
<dbReference type="InterPro" id="IPR008441">
    <property type="entry name" value="AfumC-like_glycosyl_Trfase"/>
</dbReference>
<dbReference type="Proteomes" id="UP000095598">
    <property type="component" value="Unassembled WGS sequence"/>
</dbReference>
<name>A0A173RFP7_ANAHA</name>